<dbReference type="GO" id="GO:0008234">
    <property type="term" value="F:cysteine-type peptidase activity"/>
    <property type="evidence" value="ECO:0007669"/>
    <property type="project" value="InterPro"/>
</dbReference>
<dbReference type="InterPro" id="IPR025660">
    <property type="entry name" value="Pept_his_AS"/>
</dbReference>
<dbReference type="PROSITE" id="PS00639">
    <property type="entry name" value="THIOL_PROTEASE_HIS"/>
    <property type="match status" value="1"/>
</dbReference>
<dbReference type="SUPFAM" id="SSF54001">
    <property type="entry name" value="Cysteine proteinases"/>
    <property type="match status" value="1"/>
</dbReference>
<feature type="domain" description="Peptidase C1A papain C-terminal" evidence="3">
    <location>
        <begin position="84"/>
        <end position="159"/>
    </location>
</feature>
<dbReference type="Pfam" id="PF00112">
    <property type="entry name" value="Peptidase_C1"/>
    <property type="match status" value="1"/>
</dbReference>
<proteinExistence type="predicted"/>
<dbReference type="InterPro" id="IPR038765">
    <property type="entry name" value="Papain-like_cys_pep_sf"/>
</dbReference>
<dbReference type="GO" id="GO:0006508">
    <property type="term" value="P:proteolysis"/>
    <property type="evidence" value="ECO:0007669"/>
    <property type="project" value="InterPro"/>
</dbReference>
<feature type="compositionally biased region" description="Low complexity" evidence="2">
    <location>
        <begin position="177"/>
        <end position="186"/>
    </location>
</feature>
<evidence type="ECO:0000313" key="4">
    <source>
        <dbReference type="EMBL" id="CAD7643939.1"/>
    </source>
</evidence>
<feature type="coiled-coil region" evidence="1">
    <location>
        <begin position="510"/>
        <end position="569"/>
    </location>
</feature>
<dbReference type="EMBL" id="OC916330">
    <property type="protein sequence ID" value="CAD7643939.1"/>
    <property type="molecule type" value="Genomic_DNA"/>
</dbReference>
<dbReference type="EMBL" id="CAJPVJ010001505">
    <property type="protein sequence ID" value="CAG2164847.1"/>
    <property type="molecule type" value="Genomic_DNA"/>
</dbReference>
<dbReference type="Proteomes" id="UP000728032">
    <property type="component" value="Unassembled WGS sequence"/>
</dbReference>
<dbReference type="InterPro" id="IPR000668">
    <property type="entry name" value="Peptidase_C1A_C"/>
</dbReference>
<gene>
    <name evidence="4" type="ORF">ONB1V03_LOCUS4394</name>
</gene>
<dbReference type="AlphaFoldDB" id="A0A7R9QH21"/>
<name>A0A7R9QH21_9ACAR</name>
<reference evidence="4" key="1">
    <citation type="submission" date="2020-11" db="EMBL/GenBank/DDBJ databases">
        <authorList>
            <person name="Tran Van P."/>
        </authorList>
    </citation>
    <scope>NUCLEOTIDE SEQUENCE</scope>
</reference>
<keyword evidence="1" id="KW-0175">Coiled coil</keyword>
<evidence type="ECO:0000256" key="2">
    <source>
        <dbReference type="SAM" id="MobiDB-lite"/>
    </source>
</evidence>
<protein>
    <recommendedName>
        <fullName evidence="3">Peptidase C1A papain C-terminal domain-containing protein</fullName>
    </recommendedName>
</protein>
<feature type="coiled-coil region" evidence="1">
    <location>
        <begin position="409"/>
        <end position="439"/>
    </location>
</feature>
<dbReference type="Gene3D" id="3.90.70.10">
    <property type="entry name" value="Cysteine proteinases"/>
    <property type="match status" value="1"/>
</dbReference>
<accession>A0A7R9QH21</accession>
<evidence type="ECO:0000256" key="1">
    <source>
        <dbReference type="SAM" id="Coils"/>
    </source>
</evidence>
<organism evidence="4">
    <name type="scientific">Oppiella nova</name>
    <dbReference type="NCBI Taxonomy" id="334625"/>
    <lineage>
        <taxon>Eukaryota</taxon>
        <taxon>Metazoa</taxon>
        <taxon>Ecdysozoa</taxon>
        <taxon>Arthropoda</taxon>
        <taxon>Chelicerata</taxon>
        <taxon>Arachnida</taxon>
        <taxon>Acari</taxon>
        <taxon>Acariformes</taxon>
        <taxon>Sarcoptiformes</taxon>
        <taxon>Oribatida</taxon>
        <taxon>Brachypylina</taxon>
        <taxon>Oppioidea</taxon>
        <taxon>Oppiidae</taxon>
        <taxon>Oppiella</taxon>
    </lineage>
</organism>
<evidence type="ECO:0000313" key="5">
    <source>
        <dbReference type="Proteomes" id="UP000728032"/>
    </source>
</evidence>
<evidence type="ECO:0000259" key="3">
    <source>
        <dbReference type="Pfam" id="PF00112"/>
    </source>
</evidence>
<dbReference type="OrthoDB" id="8300476at2759"/>
<keyword evidence="5" id="KW-1185">Reference proteome</keyword>
<feature type="region of interest" description="Disordered" evidence="2">
    <location>
        <begin position="166"/>
        <end position="186"/>
    </location>
</feature>
<sequence>MLYYPCKNKYDACMNAGLINVLDMISAYRTNQTGLPLEKMSAAEIFDCRLCTHTRAKPGLLTWKGITRTCNLTEIEATGFQLLIAVTADPTVNQESQLSRMLAMYPPVVLIKSQSQVFQKYTGGIMDSFECQFGPVDHSLLLVGEGSDNGTDYWIARNSKMDDLYEEDERENGGSGQVSTTTPGTTLSTLTEGVTVSLEELMTIPPDQLTAISQQQNISIISKMIQLRDNLKECDEIVVNAFRVSDFMPNCDTPEQEEAWKGKIMPVLLKTINEDVVARWVMTDCFTAVQVLAVTIQSAYETLRTTRGSQEGIDIVKRRIPEAMEKIEDCIARAKTLTGNGMQQFKESIGIVMDLAGKEAGKKVDELVGYHDKINIELEKKKDFLYKLSKDQGDQLRYENLRNVVVAKRDAVLKELSEIERQKLELRDMNMEINKKIQNIPEKVTEQRTVKSTQKVLWGMWSRKGSEVIDVEVTNPNKEDDKKFYTSVINARANLIAREDGTVNSKAAVLKDLNEQYAQYSDAYVKASAAVDAAMKVKDEVELKINKSLKSYYKDIEDTKKEVAQLETKFGHRGESLVNCLTHVKSFGASMKEGASAYSPIYQMLEVIVGQININVFKNIDRLE</sequence>